<evidence type="ECO:0000313" key="3">
    <source>
        <dbReference type="Proteomes" id="UP000198606"/>
    </source>
</evidence>
<dbReference type="EMBL" id="FNDG01000013">
    <property type="protein sequence ID" value="SDI20831.1"/>
    <property type="molecule type" value="Genomic_DNA"/>
</dbReference>
<evidence type="ECO:0000313" key="2">
    <source>
        <dbReference type="EMBL" id="SDI20831.1"/>
    </source>
</evidence>
<gene>
    <name evidence="2" type="ORF">SAMN05216588_1131</name>
</gene>
<dbReference type="Proteomes" id="UP000198606">
    <property type="component" value="Unassembled WGS sequence"/>
</dbReference>
<reference evidence="2 3" key="1">
    <citation type="submission" date="2016-10" db="EMBL/GenBank/DDBJ databases">
        <authorList>
            <person name="de Groot N.N."/>
        </authorList>
    </citation>
    <scope>NUCLEOTIDE SEQUENCE [LARGE SCALE GENOMIC DNA]</scope>
    <source>
        <strain evidence="2 3">LMG 18387</strain>
    </source>
</reference>
<accession>A0A1G8IPV0</accession>
<proteinExistence type="predicted"/>
<feature type="region of interest" description="Disordered" evidence="1">
    <location>
        <begin position="152"/>
        <end position="179"/>
    </location>
</feature>
<protein>
    <submittedName>
        <fullName evidence="2">Uncharacterized protein</fullName>
    </submittedName>
</protein>
<organism evidence="2 3">
    <name type="scientific">Phytopseudomonas flavescens</name>
    <dbReference type="NCBI Taxonomy" id="29435"/>
    <lineage>
        <taxon>Bacteria</taxon>
        <taxon>Pseudomonadati</taxon>
        <taxon>Pseudomonadota</taxon>
        <taxon>Gammaproteobacteria</taxon>
        <taxon>Pseudomonadales</taxon>
        <taxon>Pseudomonadaceae</taxon>
        <taxon>Phytopseudomonas</taxon>
    </lineage>
</organism>
<name>A0A1G8IPV0_9GAMM</name>
<dbReference type="AlphaFoldDB" id="A0A1G8IPV0"/>
<evidence type="ECO:0000256" key="1">
    <source>
        <dbReference type="SAM" id="MobiDB-lite"/>
    </source>
</evidence>
<sequence>MRGRFGTTATSRSAPARICSSTKRYQSLALDLLELGRNGTKAIHGAVLIWYHFPPRGTNLVKRKGTKKMLIKFDADDALVDSLKIQYGQKVASKAFMAAAEDAPKLSAEVRCLKRDVQDRDREIAVLRQTLERARSAAAILLEACGQGDLLDDPVPKSPAGSARPAPIGDPAGTISPLPGERMVDFVNRLSASKAPQ</sequence>